<dbReference type="InterPro" id="IPR036950">
    <property type="entry name" value="PBP_transglycosylase"/>
</dbReference>
<dbReference type="Proteomes" id="UP000677016">
    <property type="component" value="Unassembled WGS sequence"/>
</dbReference>
<evidence type="ECO:0000256" key="11">
    <source>
        <dbReference type="ARBA" id="ARBA00023316"/>
    </source>
</evidence>
<feature type="compositionally biased region" description="Gly residues" evidence="14">
    <location>
        <begin position="779"/>
        <end position="805"/>
    </location>
</feature>
<comment type="similarity">
    <text evidence="1">In the C-terminal section; belongs to the transpeptidase family.</text>
</comment>
<dbReference type="GO" id="GO:0030288">
    <property type="term" value="C:outer membrane-bounded periplasmic space"/>
    <property type="evidence" value="ECO:0007669"/>
    <property type="project" value="TreeGrafter"/>
</dbReference>
<name>A0A941D799_9MICO</name>
<protein>
    <submittedName>
        <fullName evidence="17">Penicillin-binding protein</fullName>
    </submittedName>
</protein>
<evidence type="ECO:0000259" key="16">
    <source>
        <dbReference type="PROSITE" id="PS51178"/>
    </source>
</evidence>
<keyword evidence="7" id="KW-0378">Hydrolase</keyword>
<dbReference type="InterPro" id="IPR001264">
    <property type="entry name" value="Glyco_trans_51"/>
</dbReference>
<keyword evidence="10" id="KW-0511">Multifunctional enzyme</keyword>
<evidence type="ECO:0000256" key="1">
    <source>
        <dbReference type="ARBA" id="ARBA00007090"/>
    </source>
</evidence>
<evidence type="ECO:0000256" key="14">
    <source>
        <dbReference type="SAM" id="MobiDB-lite"/>
    </source>
</evidence>
<evidence type="ECO:0000256" key="2">
    <source>
        <dbReference type="ARBA" id="ARBA00007739"/>
    </source>
</evidence>
<dbReference type="GO" id="GO:0008360">
    <property type="term" value="P:regulation of cell shape"/>
    <property type="evidence" value="ECO:0007669"/>
    <property type="project" value="UniProtKB-KW"/>
</dbReference>
<dbReference type="Gene3D" id="3.30.10.20">
    <property type="match status" value="1"/>
</dbReference>
<keyword evidence="8" id="KW-0133">Cell shape</keyword>
<evidence type="ECO:0000256" key="6">
    <source>
        <dbReference type="ARBA" id="ARBA00022679"/>
    </source>
</evidence>
<keyword evidence="15" id="KW-0812">Transmembrane</keyword>
<feature type="domain" description="PASTA" evidence="16">
    <location>
        <begin position="699"/>
        <end position="766"/>
    </location>
</feature>
<comment type="caution">
    <text evidence="17">The sequence shown here is derived from an EMBL/GenBank/DDBJ whole genome shotgun (WGS) entry which is preliminary data.</text>
</comment>
<dbReference type="InterPro" id="IPR005543">
    <property type="entry name" value="PASTA_dom"/>
</dbReference>
<keyword evidence="11" id="KW-0961">Cell wall biogenesis/degradation</keyword>
<evidence type="ECO:0000256" key="9">
    <source>
        <dbReference type="ARBA" id="ARBA00022984"/>
    </source>
</evidence>
<dbReference type="Gene3D" id="3.40.710.10">
    <property type="entry name" value="DD-peptidase/beta-lactamase superfamily"/>
    <property type="match status" value="1"/>
</dbReference>
<evidence type="ECO:0000313" key="17">
    <source>
        <dbReference type="EMBL" id="MBR7743414.1"/>
    </source>
</evidence>
<dbReference type="InterPro" id="IPR001460">
    <property type="entry name" value="PCN-bd_Tpept"/>
</dbReference>
<proteinExistence type="inferred from homology"/>
<feature type="transmembrane region" description="Helical" evidence="15">
    <location>
        <begin position="12"/>
        <end position="34"/>
    </location>
</feature>
<evidence type="ECO:0000256" key="4">
    <source>
        <dbReference type="ARBA" id="ARBA00022670"/>
    </source>
</evidence>
<keyword evidence="3" id="KW-0121">Carboxypeptidase</keyword>
<dbReference type="SMART" id="SM00740">
    <property type="entry name" value="PASTA"/>
    <property type="match status" value="1"/>
</dbReference>
<dbReference type="EMBL" id="JAGSNF010000011">
    <property type="protein sequence ID" value="MBR7743414.1"/>
    <property type="molecule type" value="Genomic_DNA"/>
</dbReference>
<keyword evidence="15" id="KW-1133">Transmembrane helix</keyword>
<dbReference type="Pfam" id="PF03793">
    <property type="entry name" value="PASTA"/>
    <property type="match status" value="1"/>
</dbReference>
<reference evidence="17" key="1">
    <citation type="submission" date="2021-04" db="EMBL/GenBank/DDBJ databases">
        <title>Phycicoccus avicenniae sp. nov., a novel endophytic actinomycetes isolated from branch of Avicennia mariana.</title>
        <authorList>
            <person name="Tuo L."/>
        </authorList>
    </citation>
    <scope>NUCLEOTIDE SEQUENCE</scope>
    <source>
        <strain evidence="17">BSK3Z-2</strain>
    </source>
</reference>
<comment type="similarity">
    <text evidence="2">In the N-terminal section; belongs to the glycosyltransferase 51 family.</text>
</comment>
<dbReference type="FunFam" id="1.10.3810.10:FF:000001">
    <property type="entry name" value="Penicillin-binding protein 1A"/>
    <property type="match status" value="1"/>
</dbReference>
<dbReference type="SUPFAM" id="SSF56601">
    <property type="entry name" value="beta-lactamase/transpeptidase-like"/>
    <property type="match status" value="1"/>
</dbReference>
<evidence type="ECO:0000256" key="7">
    <source>
        <dbReference type="ARBA" id="ARBA00022801"/>
    </source>
</evidence>
<dbReference type="GO" id="GO:0008658">
    <property type="term" value="F:penicillin binding"/>
    <property type="evidence" value="ECO:0007669"/>
    <property type="project" value="InterPro"/>
</dbReference>
<keyword evidence="4" id="KW-0645">Protease</keyword>
<organism evidence="17 18">
    <name type="scientific">Phycicoccus avicenniae</name>
    <dbReference type="NCBI Taxonomy" id="2828860"/>
    <lineage>
        <taxon>Bacteria</taxon>
        <taxon>Bacillati</taxon>
        <taxon>Actinomycetota</taxon>
        <taxon>Actinomycetes</taxon>
        <taxon>Micrococcales</taxon>
        <taxon>Intrasporangiaceae</taxon>
        <taxon>Phycicoccus</taxon>
    </lineage>
</organism>
<keyword evidence="15" id="KW-0472">Membrane</keyword>
<evidence type="ECO:0000256" key="15">
    <source>
        <dbReference type="SAM" id="Phobius"/>
    </source>
</evidence>
<sequence>MDGRAQNIPAVLRLLLGLVVLSTVAGLLMAGIAVPAIGATGQAAKGGVEYFNELPDEFEVSPLAQQSRILDADGNLIANPYDENRIIVPLKKISKHMRNAQIAIEDARFYEHGGLDLRGLTRAVVSNAQGGEIQGASTLTQQFVKVTLQEQALRQGDEEAAQAATAETYSRKLQELKYAVNVEEQFTKDQILEGYLNLVYYGDQAYGVEAAAINYFGTKASKLTVGQAAMLAGIVQQPTRFNPVLNPENAKARQAIVLDRMVDLDMITEERAQQAKDYPITKLIKKQPVKGVCHRSSEPYFCAYVMAYLQHSPQLAALGDTPEERLKRINQGGLTIRTTLDPRMQEISQAEIERAVPVGNRSNLGGATSVVEPGTGKVLAMAQASDFADNQTNVNVDQVYGGPRYGYQFGSTAKVFGMIQALEDGMPMNGEIYVPYASVQDAHSFDGDDVIGVPCGANEAWEVKNDYGIGGRQMSLSEGISKSINTWAAQLTIDVGPCKVLDLMTKMGVHQANGDEIGGGVSNATLGSGTTTPLSLATAYATIAAEGKRCDPSPIVSITTPDKEEIEVPKIECEQVISPDTANAAAELMEGTLRDGGTADGLWNVDERPAAGKTGTTEKHNQSWFAGFTPQLSTAVWIGNVQVTDDNQRLLSLNGKCFGDYGCFADVFGGTVSAPVWSATMKRLSEGMDVKNFPSPSEKARNGDLKAIPNVYARSLDSARQILEDAGFQMQTLATIDSDAPQGTVAGTSPRGEALDGSTVGVYVSDGSAPAPAPQPQNDGGGGDGGGGDRPGRGNGGGGGNGGGPDTPPPADD</sequence>
<dbReference type="GO" id="GO:0009002">
    <property type="term" value="F:serine-type D-Ala-D-Ala carboxypeptidase activity"/>
    <property type="evidence" value="ECO:0007669"/>
    <property type="project" value="UniProtKB-EC"/>
</dbReference>
<dbReference type="GO" id="GO:0008955">
    <property type="term" value="F:peptidoglycan glycosyltransferase activity"/>
    <property type="evidence" value="ECO:0007669"/>
    <property type="project" value="UniProtKB-EC"/>
</dbReference>
<dbReference type="GO" id="GO:0006508">
    <property type="term" value="P:proteolysis"/>
    <property type="evidence" value="ECO:0007669"/>
    <property type="project" value="UniProtKB-KW"/>
</dbReference>
<gene>
    <name evidence="17" type="ORF">KC207_08940</name>
</gene>
<comment type="catalytic activity">
    <reaction evidence="12">
        <text>Preferential cleavage: (Ac)2-L-Lys-D-Ala-|-D-Ala. Also transpeptidation of peptidyl-alanyl moieties that are N-acyl substituents of D-alanine.</text>
        <dbReference type="EC" id="3.4.16.4"/>
    </reaction>
</comment>
<dbReference type="InterPro" id="IPR012338">
    <property type="entry name" value="Beta-lactam/transpept-like"/>
</dbReference>
<keyword evidence="18" id="KW-1185">Reference proteome</keyword>
<evidence type="ECO:0000256" key="5">
    <source>
        <dbReference type="ARBA" id="ARBA00022676"/>
    </source>
</evidence>
<dbReference type="Gene3D" id="1.10.3810.10">
    <property type="entry name" value="Biosynthetic peptidoglycan transglycosylase-like"/>
    <property type="match status" value="1"/>
</dbReference>
<keyword evidence="5" id="KW-0328">Glycosyltransferase</keyword>
<evidence type="ECO:0000256" key="3">
    <source>
        <dbReference type="ARBA" id="ARBA00022645"/>
    </source>
</evidence>
<dbReference type="PANTHER" id="PTHR32282:SF33">
    <property type="entry name" value="PEPTIDOGLYCAN GLYCOSYLTRANSFERASE"/>
    <property type="match status" value="1"/>
</dbReference>
<evidence type="ECO:0000256" key="8">
    <source>
        <dbReference type="ARBA" id="ARBA00022960"/>
    </source>
</evidence>
<dbReference type="GO" id="GO:0009252">
    <property type="term" value="P:peptidoglycan biosynthetic process"/>
    <property type="evidence" value="ECO:0007669"/>
    <property type="project" value="UniProtKB-KW"/>
</dbReference>
<dbReference type="Pfam" id="PF00912">
    <property type="entry name" value="Transgly"/>
    <property type="match status" value="1"/>
</dbReference>
<dbReference type="Pfam" id="PF00905">
    <property type="entry name" value="Transpeptidase"/>
    <property type="match status" value="1"/>
</dbReference>
<keyword evidence="6" id="KW-0808">Transferase</keyword>
<evidence type="ECO:0000256" key="10">
    <source>
        <dbReference type="ARBA" id="ARBA00023268"/>
    </source>
</evidence>
<dbReference type="SUPFAM" id="SSF53955">
    <property type="entry name" value="Lysozyme-like"/>
    <property type="match status" value="1"/>
</dbReference>
<accession>A0A941D799</accession>
<dbReference type="InterPro" id="IPR023346">
    <property type="entry name" value="Lysozyme-like_dom_sf"/>
</dbReference>
<evidence type="ECO:0000256" key="12">
    <source>
        <dbReference type="ARBA" id="ARBA00034000"/>
    </source>
</evidence>
<dbReference type="PANTHER" id="PTHR32282">
    <property type="entry name" value="BINDING PROTEIN TRANSPEPTIDASE, PUTATIVE-RELATED"/>
    <property type="match status" value="1"/>
</dbReference>
<dbReference type="InterPro" id="IPR050396">
    <property type="entry name" value="Glycosyltr_51/Transpeptidase"/>
</dbReference>
<dbReference type="CDD" id="cd06577">
    <property type="entry name" value="PASTA_pknB"/>
    <property type="match status" value="1"/>
</dbReference>
<feature type="region of interest" description="Disordered" evidence="14">
    <location>
        <begin position="739"/>
        <end position="813"/>
    </location>
</feature>
<comment type="catalytic activity">
    <reaction evidence="13">
        <text>[GlcNAc-(1-&gt;4)-Mur2Ac(oyl-L-Ala-gamma-D-Glu-L-Lys-D-Ala-D-Ala)](n)-di-trans,octa-cis-undecaprenyl diphosphate + beta-D-GlcNAc-(1-&gt;4)-Mur2Ac(oyl-L-Ala-gamma-D-Glu-L-Lys-D-Ala-D-Ala)-di-trans,octa-cis-undecaprenyl diphosphate = [GlcNAc-(1-&gt;4)-Mur2Ac(oyl-L-Ala-gamma-D-Glu-L-Lys-D-Ala-D-Ala)](n+1)-di-trans,octa-cis-undecaprenyl diphosphate + di-trans,octa-cis-undecaprenyl diphosphate + H(+)</text>
        <dbReference type="Rhea" id="RHEA:23708"/>
        <dbReference type="Rhea" id="RHEA-COMP:9602"/>
        <dbReference type="Rhea" id="RHEA-COMP:9603"/>
        <dbReference type="ChEBI" id="CHEBI:15378"/>
        <dbReference type="ChEBI" id="CHEBI:58405"/>
        <dbReference type="ChEBI" id="CHEBI:60033"/>
        <dbReference type="ChEBI" id="CHEBI:78435"/>
        <dbReference type="EC" id="2.4.99.28"/>
    </reaction>
</comment>
<dbReference type="PROSITE" id="PS51178">
    <property type="entry name" value="PASTA"/>
    <property type="match status" value="1"/>
</dbReference>
<evidence type="ECO:0000313" key="18">
    <source>
        <dbReference type="Proteomes" id="UP000677016"/>
    </source>
</evidence>
<dbReference type="AlphaFoldDB" id="A0A941D799"/>
<dbReference type="GO" id="GO:0071555">
    <property type="term" value="P:cell wall organization"/>
    <property type="evidence" value="ECO:0007669"/>
    <property type="project" value="UniProtKB-KW"/>
</dbReference>
<dbReference type="RefSeq" id="WP_211602677.1">
    <property type="nucleotide sequence ID" value="NZ_JAGSNF010000011.1"/>
</dbReference>
<keyword evidence="9" id="KW-0573">Peptidoglycan synthesis</keyword>
<evidence type="ECO:0000256" key="13">
    <source>
        <dbReference type="ARBA" id="ARBA00049902"/>
    </source>
</evidence>